<dbReference type="Proteomes" id="UP000006860">
    <property type="component" value="Chromosome"/>
</dbReference>
<evidence type="ECO:0000313" key="1">
    <source>
        <dbReference type="EMBL" id="ADY60279.1"/>
    </source>
</evidence>
<dbReference type="AlphaFoldDB" id="F0SRW3"/>
<gene>
    <name evidence="1" type="ordered locus">Plabr_2679</name>
</gene>
<dbReference type="EMBL" id="CP002546">
    <property type="protein sequence ID" value="ADY60279.1"/>
    <property type="molecule type" value="Genomic_DNA"/>
</dbReference>
<dbReference type="KEGG" id="pbs:Plabr_2679"/>
<organism evidence="1 2">
    <name type="scientific">Rubinisphaera brasiliensis (strain ATCC 49424 / DSM 5305 / JCM 21570 / IAM 15109 / NBRC 103401 / IFAM 1448)</name>
    <name type="common">Planctomyces brasiliensis</name>
    <dbReference type="NCBI Taxonomy" id="756272"/>
    <lineage>
        <taxon>Bacteria</taxon>
        <taxon>Pseudomonadati</taxon>
        <taxon>Planctomycetota</taxon>
        <taxon>Planctomycetia</taxon>
        <taxon>Planctomycetales</taxon>
        <taxon>Planctomycetaceae</taxon>
        <taxon>Rubinisphaera</taxon>
    </lineage>
</organism>
<protein>
    <submittedName>
        <fullName evidence="1">Uncharacterized protein</fullName>
    </submittedName>
</protein>
<proteinExistence type="predicted"/>
<evidence type="ECO:0000313" key="2">
    <source>
        <dbReference type="Proteomes" id="UP000006860"/>
    </source>
</evidence>
<name>F0SRW3_RUBBR</name>
<dbReference type="RefSeq" id="WP_013629003.1">
    <property type="nucleotide sequence ID" value="NC_015174.1"/>
</dbReference>
<reference evidence="2" key="1">
    <citation type="submission" date="2011-02" db="EMBL/GenBank/DDBJ databases">
        <title>The complete genome of Planctomyces brasiliensis DSM 5305.</title>
        <authorList>
            <person name="Lucas S."/>
            <person name="Copeland A."/>
            <person name="Lapidus A."/>
            <person name="Bruce D."/>
            <person name="Goodwin L."/>
            <person name="Pitluck S."/>
            <person name="Kyrpides N."/>
            <person name="Mavromatis K."/>
            <person name="Pagani I."/>
            <person name="Ivanova N."/>
            <person name="Ovchinnikova G."/>
            <person name="Lu M."/>
            <person name="Detter J.C."/>
            <person name="Han C."/>
            <person name="Land M."/>
            <person name="Hauser L."/>
            <person name="Markowitz V."/>
            <person name="Cheng J.-F."/>
            <person name="Hugenholtz P."/>
            <person name="Woyke T."/>
            <person name="Wu D."/>
            <person name="Tindall B."/>
            <person name="Pomrenke H.G."/>
            <person name="Brambilla E."/>
            <person name="Klenk H.-P."/>
            <person name="Eisen J.A."/>
        </authorList>
    </citation>
    <scope>NUCLEOTIDE SEQUENCE [LARGE SCALE GENOMIC DNA]</scope>
    <source>
        <strain evidence="2">ATCC 49424 / DSM 5305 / JCM 21570 / NBRC 103401 / IFAM 1448</strain>
    </source>
</reference>
<dbReference type="OrthoDB" id="215256at2"/>
<keyword evidence="2" id="KW-1185">Reference proteome</keyword>
<dbReference type="HOGENOM" id="CLU_2755372_0_0_0"/>
<sequence length="70" mass="8063">MSTDNRISVELTSRQQNLLLEGLRYIRSSVKLRREEPTPDTLAVRREQLDEIQQLASLIEGNSHAEMAVR</sequence>
<accession>F0SRW3</accession>